<keyword evidence="2" id="KW-1185">Reference proteome</keyword>
<dbReference type="InterPro" id="IPR036134">
    <property type="entry name" value="Crypto/Photolyase_FAD-like_sf"/>
</dbReference>
<dbReference type="InParanoid" id="A0A4R2PET5"/>
<dbReference type="InterPro" id="IPR052551">
    <property type="entry name" value="UV-DNA_repair_photolyase"/>
</dbReference>
<dbReference type="GO" id="GO:0016829">
    <property type="term" value="F:lyase activity"/>
    <property type="evidence" value="ECO:0007669"/>
    <property type="project" value="UniProtKB-KW"/>
</dbReference>
<accession>A0A4R2PET5</accession>
<proteinExistence type="predicted"/>
<sequence>MTSSCALIPVFADQLSDGLASLAAGVPDRDLVVMAEVAEEVGYADHHQKKLAFLFSAMRHFALRLRGQGWRVRYTRLDDPANSGSLTGEVARAAAAEAAGRVLVTEPGEYRVAAMIDRWPEHLGLAVERFADDRFVCSPGDFARWAEGRKTLRMEYFYRDMRRRTGLLMAGDAPEGGRWNYDADNRKPAEADLFMPAPHRVEPDAITTDVLAMVEARCGDHFGRLRPFWFAVTHDQAEAALDQFIAAALPRFGDYQDAMLRGERFLYHSVLSVYLNAGLLDPLAVCRRAEAAYYDGHAPLNAVEGFIRQIIGWREFIRGVYWLHMPGYTAQNHLGAARALPGFYWTGDTHMACLAEAIAQTRDEAYAHHIQRLMVTGNFALLAGLDPAAVHRWYLAVYVDAFEWVEAPNTLGMSLYADGGLFASKPYAAGGNYINKMSDYCRDCHYKVSKKSGPDACPFNYLYWDFLDRNAEILGANPRLGPVYRTWGRMADDKRQAARDSAARFLARLDAGERV</sequence>
<dbReference type="OrthoDB" id="5288100at2"/>
<reference evidence="1 2" key="1">
    <citation type="submission" date="2019-03" db="EMBL/GenBank/DDBJ databases">
        <title>Genomic Encyclopedia of Type Strains, Phase IV (KMG-IV): sequencing the most valuable type-strain genomes for metagenomic binning, comparative biology and taxonomic classification.</title>
        <authorList>
            <person name="Goeker M."/>
        </authorList>
    </citation>
    <scope>NUCLEOTIDE SEQUENCE [LARGE SCALE GENOMIC DNA]</scope>
    <source>
        <strain evidence="1 2">DSM 2132</strain>
    </source>
</reference>
<dbReference type="RefSeq" id="WP_132708937.1">
    <property type="nucleotide sequence ID" value="NZ_JACIGF010000008.1"/>
</dbReference>
<dbReference type="Gene3D" id="3.40.50.620">
    <property type="entry name" value="HUPs"/>
    <property type="match status" value="1"/>
</dbReference>
<dbReference type="AlphaFoldDB" id="A0A4R2PET5"/>
<dbReference type="Gene3D" id="1.25.40.80">
    <property type="match status" value="1"/>
</dbReference>
<comment type="caution">
    <text evidence="1">The sequence shown here is derived from an EMBL/GenBank/DDBJ whole genome shotgun (WGS) entry which is preliminary data.</text>
</comment>
<evidence type="ECO:0000313" key="2">
    <source>
        <dbReference type="Proteomes" id="UP000295399"/>
    </source>
</evidence>
<gene>
    <name evidence="1" type="ORF">EV659_108103</name>
</gene>
<name>A0A4R2PET5_RHOSA</name>
<dbReference type="PANTHER" id="PTHR38657:SF1">
    <property type="entry name" value="SLR1343 PROTEIN"/>
    <property type="match status" value="1"/>
</dbReference>
<dbReference type="SUPFAM" id="SSF48173">
    <property type="entry name" value="Cryptochrome/photolyase FAD-binding domain"/>
    <property type="match status" value="1"/>
</dbReference>
<evidence type="ECO:0000313" key="1">
    <source>
        <dbReference type="EMBL" id="TCP33004.1"/>
    </source>
</evidence>
<dbReference type="Proteomes" id="UP000295399">
    <property type="component" value="Unassembled WGS sequence"/>
</dbReference>
<dbReference type="Gene3D" id="1.10.579.10">
    <property type="entry name" value="DNA Cyclobutane Dipyrimidine Photolyase, subunit A, domain 3"/>
    <property type="match status" value="1"/>
</dbReference>
<keyword evidence="1" id="KW-0456">Lyase</keyword>
<dbReference type="EMBL" id="SLXO01000008">
    <property type="protein sequence ID" value="TCP33004.1"/>
    <property type="molecule type" value="Genomic_DNA"/>
</dbReference>
<dbReference type="InterPro" id="IPR014729">
    <property type="entry name" value="Rossmann-like_a/b/a_fold"/>
</dbReference>
<organism evidence="1 2">
    <name type="scientific">Rhodothalassium salexigens DSM 2132</name>
    <dbReference type="NCBI Taxonomy" id="1188247"/>
    <lineage>
        <taxon>Bacteria</taxon>
        <taxon>Pseudomonadati</taxon>
        <taxon>Pseudomonadota</taxon>
        <taxon>Alphaproteobacteria</taxon>
        <taxon>Rhodothalassiales</taxon>
        <taxon>Rhodothalassiaceae</taxon>
        <taxon>Rhodothalassium</taxon>
    </lineage>
</organism>
<dbReference type="Pfam" id="PF04244">
    <property type="entry name" value="DPRP"/>
    <property type="match status" value="1"/>
</dbReference>
<dbReference type="InterPro" id="IPR007357">
    <property type="entry name" value="PhrB-like"/>
</dbReference>
<protein>
    <submittedName>
        <fullName evidence="1">Deoxyribodipyrimidine photolyase-related protein</fullName>
    </submittedName>
</protein>
<dbReference type="PANTHER" id="PTHR38657">
    <property type="entry name" value="SLR1343 PROTEIN"/>
    <property type="match status" value="1"/>
</dbReference>
<dbReference type="Gene3D" id="1.10.10.1710">
    <property type="entry name" value="Deoxyribodipyrimidine photolyase-related"/>
    <property type="match status" value="1"/>
</dbReference>